<proteinExistence type="predicted"/>
<evidence type="ECO:0000313" key="2">
    <source>
        <dbReference type="Proteomes" id="UP001279734"/>
    </source>
</evidence>
<name>A0AAD3XTE0_NEPGR</name>
<dbReference type="EMBL" id="BSYO01000015">
    <property type="protein sequence ID" value="GMH15630.1"/>
    <property type="molecule type" value="Genomic_DNA"/>
</dbReference>
<comment type="caution">
    <text evidence="1">The sequence shown here is derived from an EMBL/GenBank/DDBJ whole genome shotgun (WGS) entry which is preliminary data.</text>
</comment>
<dbReference type="Proteomes" id="UP001279734">
    <property type="component" value="Unassembled WGS sequence"/>
</dbReference>
<dbReference type="AlphaFoldDB" id="A0AAD3XTE0"/>
<organism evidence="1 2">
    <name type="scientific">Nepenthes gracilis</name>
    <name type="common">Slender pitcher plant</name>
    <dbReference type="NCBI Taxonomy" id="150966"/>
    <lineage>
        <taxon>Eukaryota</taxon>
        <taxon>Viridiplantae</taxon>
        <taxon>Streptophyta</taxon>
        <taxon>Embryophyta</taxon>
        <taxon>Tracheophyta</taxon>
        <taxon>Spermatophyta</taxon>
        <taxon>Magnoliopsida</taxon>
        <taxon>eudicotyledons</taxon>
        <taxon>Gunneridae</taxon>
        <taxon>Pentapetalae</taxon>
        <taxon>Caryophyllales</taxon>
        <taxon>Nepenthaceae</taxon>
        <taxon>Nepenthes</taxon>
    </lineage>
</organism>
<gene>
    <name evidence="1" type="ORF">Nepgr_017471</name>
</gene>
<reference evidence="1" key="1">
    <citation type="submission" date="2023-05" db="EMBL/GenBank/DDBJ databases">
        <title>Nepenthes gracilis genome sequencing.</title>
        <authorList>
            <person name="Fukushima K."/>
        </authorList>
    </citation>
    <scope>NUCLEOTIDE SEQUENCE</scope>
    <source>
        <strain evidence="1">SING2019-196</strain>
    </source>
</reference>
<protein>
    <submittedName>
        <fullName evidence="1">Uncharacterized protein</fullName>
    </submittedName>
</protein>
<evidence type="ECO:0000313" key="1">
    <source>
        <dbReference type="EMBL" id="GMH15630.1"/>
    </source>
</evidence>
<keyword evidence="2" id="KW-1185">Reference proteome</keyword>
<accession>A0AAD3XTE0</accession>
<sequence>MSAAVGVPGGINELLAAIVANMPRVASLWSKILPFFQICLRCVQSWVIELKTFMLETLCVFKNNKALDLDMRGLWWLSGDVNSVSQLPVD</sequence>